<dbReference type="AlphaFoldDB" id="A0AAV2FHZ2"/>
<feature type="compositionally biased region" description="Polar residues" evidence="1">
    <location>
        <begin position="298"/>
        <end position="310"/>
    </location>
</feature>
<name>A0AAV2FHZ2_9ROSI</name>
<proteinExistence type="predicted"/>
<evidence type="ECO:0000259" key="3">
    <source>
        <dbReference type="Pfam" id="PF14364"/>
    </source>
</evidence>
<accession>A0AAV2FHZ2</accession>
<protein>
    <recommendedName>
        <fullName evidence="3">DUF4408 domain-containing protein</fullName>
    </recommendedName>
</protein>
<reference evidence="4 5" key="1">
    <citation type="submission" date="2024-04" db="EMBL/GenBank/DDBJ databases">
        <authorList>
            <person name="Fracassetti M."/>
        </authorList>
    </citation>
    <scope>NUCLEOTIDE SEQUENCE [LARGE SCALE GENOMIC DNA]</scope>
</reference>
<dbReference type="PANTHER" id="PTHR33098:SF109">
    <property type="entry name" value="OS07G0563400 PROTEIN"/>
    <property type="match status" value="1"/>
</dbReference>
<dbReference type="EMBL" id="OZ034819">
    <property type="protein sequence ID" value="CAL1397848.1"/>
    <property type="molecule type" value="Genomic_DNA"/>
</dbReference>
<keyword evidence="2" id="KW-0732">Signal</keyword>
<evidence type="ECO:0000313" key="4">
    <source>
        <dbReference type="EMBL" id="CAL1397848.1"/>
    </source>
</evidence>
<evidence type="ECO:0000313" key="5">
    <source>
        <dbReference type="Proteomes" id="UP001497516"/>
    </source>
</evidence>
<organism evidence="4 5">
    <name type="scientific">Linum trigynum</name>
    <dbReference type="NCBI Taxonomy" id="586398"/>
    <lineage>
        <taxon>Eukaryota</taxon>
        <taxon>Viridiplantae</taxon>
        <taxon>Streptophyta</taxon>
        <taxon>Embryophyta</taxon>
        <taxon>Tracheophyta</taxon>
        <taxon>Spermatophyta</taxon>
        <taxon>Magnoliopsida</taxon>
        <taxon>eudicotyledons</taxon>
        <taxon>Gunneridae</taxon>
        <taxon>Pentapetalae</taxon>
        <taxon>rosids</taxon>
        <taxon>fabids</taxon>
        <taxon>Malpighiales</taxon>
        <taxon>Linaceae</taxon>
        <taxon>Linum</taxon>
    </lineage>
</organism>
<dbReference type="InterPro" id="IPR008480">
    <property type="entry name" value="DUF761_pln"/>
</dbReference>
<sequence>MAYLTFSLRILLISTAVLSAGVAVKSSVPLLRDFSAYRAPELWSSISSWLRPPYLYFVINCIIITIAATSRFHHGGGEEQPRKVEAVAVVRPDQFDFDEVKVSDVVASAAHSINYGGEAEERRREAVAIDAESGLMFEDKKTVMVSGGASFDEEEVVLPAEEDEFVISRSEWIPPKKNPARIDSSEKLLLEALSPAPAEKPLVSARFVHRKPVKVNTPEGGRALRKVSKPKRNDTLENTWKMITEGRPIPLTRHLKKSDTWENHGRHINVPESSSLDGGPSPPPAMVKKSETFKDRTNQLPPLSGGTPSPATAGGERRLKKEPSLGQDELNRRVEAFINKFNEEMRMQRQESINRYKEMISRGSK</sequence>
<dbReference type="InterPro" id="IPR025520">
    <property type="entry name" value="DUF4408"/>
</dbReference>
<dbReference type="Pfam" id="PF14364">
    <property type="entry name" value="DUF4408"/>
    <property type="match status" value="1"/>
</dbReference>
<gene>
    <name evidence="4" type="ORF">LTRI10_LOCUS38116</name>
</gene>
<feature type="signal peptide" evidence="2">
    <location>
        <begin position="1"/>
        <end position="19"/>
    </location>
</feature>
<feature type="compositionally biased region" description="Basic and acidic residues" evidence="1">
    <location>
        <begin position="288"/>
        <end position="297"/>
    </location>
</feature>
<dbReference type="PANTHER" id="PTHR33098">
    <property type="entry name" value="COTTON FIBER (DUF761)"/>
    <property type="match status" value="1"/>
</dbReference>
<feature type="chain" id="PRO_5043763359" description="DUF4408 domain-containing protein" evidence="2">
    <location>
        <begin position="20"/>
        <end position="365"/>
    </location>
</feature>
<evidence type="ECO:0000256" key="1">
    <source>
        <dbReference type="SAM" id="MobiDB-lite"/>
    </source>
</evidence>
<evidence type="ECO:0000256" key="2">
    <source>
        <dbReference type="SAM" id="SignalP"/>
    </source>
</evidence>
<keyword evidence="5" id="KW-1185">Reference proteome</keyword>
<feature type="domain" description="DUF4408" evidence="3">
    <location>
        <begin position="40"/>
        <end position="72"/>
    </location>
</feature>
<dbReference type="Proteomes" id="UP001497516">
    <property type="component" value="Chromosome 6"/>
</dbReference>
<dbReference type="Pfam" id="PF05553">
    <property type="entry name" value="DUF761"/>
    <property type="match status" value="1"/>
</dbReference>
<feature type="compositionally biased region" description="Basic and acidic residues" evidence="1">
    <location>
        <begin position="315"/>
        <end position="331"/>
    </location>
</feature>
<feature type="region of interest" description="Disordered" evidence="1">
    <location>
        <begin position="258"/>
        <end position="331"/>
    </location>
</feature>